<dbReference type="GO" id="GO:0016787">
    <property type="term" value="F:hydrolase activity"/>
    <property type="evidence" value="ECO:0007669"/>
    <property type="project" value="UniProtKB-KW"/>
</dbReference>
<accession>A0A7M3SUK0</accession>
<dbReference type="GO" id="GO:0005886">
    <property type="term" value="C:plasma membrane"/>
    <property type="evidence" value="ECO:0007669"/>
    <property type="project" value="UniProtKB-SubCell"/>
</dbReference>
<comment type="subcellular location">
    <subcellularLocation>
        <location evidence="1">Cell membrane</location>
        <topology evidence="1">Multi-pass membrane protein</topology>
    </subcellularLocation>
</comment>
<reference evidence="9" key="1">
    <citation type="submission" date="2019-06" db="EMBL/GenBank/DDBJ databases">
        <title>Gordonia isolated from sludge of a wastewater treatment plant.</title>
        <authorList>
            <person name="Tamura T."/>
            <person name="Aoyama K."/>
            <person name="Kang Y."/>
            <person name="Saito S."/>
            <person name="Akiyama N."/>
            <person name="Yazawa K."/>
            <person name="Gonoi T."/>
            <person name="Mikami Y."/>
        </authorList>
    </citation>
    <scope>NUCLEOTIDE SEQUENCE [LARGE SCALE GENOMIC DNA]</scope>
    <source>
        <strain evidence="9">NBRC 107697</strain>
    </source>
</reference>
<gene>
    <name evidence="8" type="ORF">nbrc107697_03630</name>
</gene>
<dbReference type="PANTHER" id="PTHR14969">
    <property type="entry name" value="SPHINGOSINE-1-PHOSPHATE PHOSPHOHYDROLASE"/>
    <property type="match status" value="1"/>
</dbReference>
<dbReference type="Pfam" id="PF01569">
    <property type="entry name" value="PAP2"/>
    <property type="match status" value="1"/>
</dbReference>
<organism evidence="8 9">
    <name type="scientific">Gordonia crocea</name>
    <dbReference type="NCBI Taxonomy" id="589162"/>
    <lineage>
        <taxon>Bacteria</taxon>
        <taxon>Bacillati</taxon>
        <taxon>Actinomycetota</taxon>
        <taxon>Actinomycetes</taxon>
        <taxon>Mycobacteriales</taxon>
        <taxon>Gordoniaceae</taxon>
        <taxon>Gordonia</taxon>
    </lineage>
</organism>
<dbReference type="InterPro" id="IPR036938">
    <property type="entry name" value="PAP2/HPO_sf"/>
</dbReference>
<keyword evidence="5" id="KW-1133">Transmembrane helix</keyword>
<sequence>MSLESTEPTAVPADTAVAKPTGEAALLAGIQSVVTRPATVTAARGLSHFGEHSLGWLALAGAGALLAARRGDETARRRYIEAGIGAFGAHAASVVIKRIVRRPRPDHPDIKVGVGTPSKLSFPSSHATSTTAAAILLGWAASGERGAKTLPAVIVPPMLLSRLVLGVHYPTDVLAGAAIGAASAGAVIVGDKLVGDRIFSSRLFANRKPGV</sequence>
<keyword evidence="6" id="KW-0472">Membrane</keyword>
<keyword evidence="9" id="KW-1185">Reference proteome</keyword>
<name>A0A7M3SUK0_9ACTN</name>
<keyword evidence="2" id="KW-1003">Cell membrane</keyword>
<dbReference type="Proteomes" id="UP000444980">
    <property type="component" value="Unassembled WGS sequence"/>
</dbReference>
<evidence type="ECO:0000256" key="6">
    <source>
        <dbReference type="ARBA" id="ARBA00023136"/>
    </source>
</evidence>
<dbReference type="InterPro" id="IPR000326">
    <property type="entry name" value="PAP2/HPO"/>
</dbReference>
<dbReference type="EMBL" id="BJOU01000001">
    <property type="protein sequence ID" value="GED96324.1"/>
    <property type="molecule type" value="Genomic_DNA"/>
</dbReference>
<dbReference type="SMART" id="SM00014">
    <property type="entry name" value="acidPPc"/>
    <property type="match status" value="1"/>
</dbReference>
<comment type="caution">
    <text evidence="8">The sequence shown here is derived from an EMBL/GenBank/DDBJ whole genome shotgun (WGS) entry which is preliminary data.</text>
</comment>
<keyword evidence="3" id="KW-0812">Transmembrane</keyword>
<dbReference type="AlphaFoldDB" id="A0A7M3SUK0"/>
<protein>
    <submittedName>
        <fullName evidence="8">Putative phosphoesterase</fullName>
    </submittedName>
</protein>
<dbReference type="Gene3D" id="1.20.144.10">
    <property type="entry name" value="Phosphatidic acid phosphatase type 2/haloperoxidase"/>
    <property type="match status" value="1"/>
</dbReference>
<dbReference type="OrthoDB" id="4333485at2"/>
<evidence type="ECO:0000256" key="2">
    <source>
        <dbReference type="ARBA" id="ARBA00022475"/>
    </source>
</evidence>
<evidence type="ECO:0000313" key="8">
    <source>
        <dbReference type="EMBL" id="GED96324.1"/>
    </source>
</evidence>
<evidence type="ECO:0000313" key="9">
    <source>
        <dbReference type="Proteomes" id="UP000444980"/>
    </source>
</evidence>
<dbReference type="RefSeq" id="WP_161925812.1">
    <property type="nucleotide sequence ID" value="NZ_BJOU01000001.1"/>
</dbReference>
<evidence type="ECO:0000256" key="1">
    <source>
        <dbReference type="ARBA" id="ARBA00004651"/>
    </source>
</evidence>
<dbReference type="PANTHER" id="PTHR14969:SF62">
    <property type="entry name" value="DECAPRENYLPHOSPHORYL-5-PHOSPHORIBOSE PHOSPHATASE RV3807C-RELATED"/>
    <property type="match status" value="1"/>
</dbReference>
<proteinExistence type="predicted"/>
<feature type="domain" description="Phosphatidic acid phosphatase type 2/haloperoxidase" evidence="7">
    <location>
        <begin position="79"/>
        <end position="188"/>
    </location>
</feature>
<evidence type="ECO:0000256" key="5">
    <source>
        <dbReference type="ARBA" id="ARBA00022989"/>
    </source>
</evidence>
<keyword evidence="4" id="KW-0378">Hydrolase</keyword>
<dbReference type="SUPFAM" id="SSF48317">
    <property type="entry name" value="Acid phosphatase/Vanadium-dependent haloperoxidase"/>
    <property type="match status" value="1"/>
</dbReference>
<evidence type="ECO:0000256" key="3">
    <source>
        <dbReference type="ARBA" id="ARBA00022692"/>
    </source>
</evidence>
<evidence type="ECO:0000256" key="4">
    <source>
        <dbReference type="ARBA" id="ARBA00022801"/>
    </source>
</evidence>
<evidence type="ECO:0000259" key="7">
    <source>
        <dbReference type="SMART" id="SM00014"/>
    </source>
</evidence>